<keyword evidence="4" id="KW-1003">Cell membrane</keyword>
<dbReference type="InterPro" id="IPR001516">
    <property type="entry name" value="Proton_antipo_N"/>
</dbReference>
<evidence type="ECO:0000313" key="15">
    <source>
        <dbReference type="EMBL" id="GGG40348.1"/>
    </source>
</evidence>
<dbReference type="EMBL" id="BMKS01000009">
    <property type="protein sequence ID" value="GGG40348.1"/>
    <property type="molecule type" value="Genomic_DNA"/>
</dbReference>
<feature type="transmembrane region" description="Helical" evidence="10">
    <location>
        <begin position="30"/>
        <end position="48"/>
    </location>
</feature>
<dbReference type="PANTHER" id="PTHR43373">
    <property type="entry name" value="NA(+)/H(+) ANTIPORTER SUBUNIT"/>
    <property type="match status" value="1"/>
</dbReference>
<keyword evidence="16" id="KW-1185">Reference proteome</keyword>
<feature type="transmembrane region" description="Helical" evidence="10">
    <location>
        <begin position="679"/>
        <end position="702"/>
    </location>
</feature>
<evidence type="ECO:0000256" key="3">
    <source>
        <dbReference type="ARBA" id="ARBA00022449"/>
    </source>
</evidence>
<reference evidence="15 16" key="1">
    <citation type="journal article" date="2014" name="Int. J. Syst. Evol. Microbiol.">
        <title>Complete genome sequence of Corynebacterium casei LMG S-19264T (=DSM 44701T), isolated from a smear-ripened cheese.</title>
        <authorList>
            <consortium name="US DOE Joint Genome Institute (JGI-PGF)"/>
            <person name="Walter F."/>
            <person name="Albersmeier A."/>
            <person name="Kalinowski J."/>
            <person name="Ruckert C."/>
        </authorList>
    </citation>
    <scope>NUCLEOTIDE SEQUENCE [LARGE SCALE GENOMIC DNA]</scope>
    <source>
        <strain evidence="15 16">CGMCC 1.16330</strain>
    </source>
</reference>
<evidence type="ECO:0000256" key="7">
    <source>
        <dbReference type="ARBA" id="ARBA00023065"/>
    </source>
</evidence>
<feature type="domain" description="MrpA C-terminal/MbhD" evidence="13">
    <location>
        <begin position="602"/>
        <end position="666"/>
    </location>
</feature>
<evidence type="ECO:0000256" key="4">
    <source>
        <dbReference type="ARBA" id="ARBA00022475"/>
    </source>
</evidence>
<feature type="domain" description="MrpA C-terminal/MbhE" evidence="14">
    <location>
        <begin position="677"/>
        <end position="758"/>
    </location>
</feature>
<feature type="transmembrane region" description="Helical" evidence="10">
    <location>
        <begin position="562"/>
        <end position="581"/>
    </location>
</feature>
<feature type="transmembrane region" description="Helical" evidence="10">
    <location>
        <begin position="79"/>
        <end position="99"/>
    </location>
</feature>
<dbReference type="Proteomes" id="UP000597507">
    <property type="component" value="Unassembled WGS sequence"/>
</dbReference>
<dbReference type="GO" id="GO:0006811">
    <property type="term" value="P:monoatomic ion transport"/>
    <property type="evidence" value="ECO:0007669"/>
    <property type="project" value="UniProtKB-KW"/>
</dbReference>
<evidence type="ECO:0000259" key="11">
    <source>
        <dbReference type="Pfam" id="PF00361"/>
    </source>
</evidence>
<keyword evidence="3" id="KW-0050">Antiport</keyword>
<dbReference type="GO" id="GO:0015297">
    <property type="term" value="F:antiporter activity"/>
    <property type="evidence" value="ECO:0007669"/>
    <property type="project" value="UniProtKB-KW"/>
</dbReference>
<dbReference type="Gene3D" id="1.20.120.1200">
    <property type="entry name" value="NADH-ubiquinone/plastoquinone oxidoreductase chain 6, subunit NuoJ"/>
    <property type="match status" value="1"/>
</dbReference>
<dbReference type="PRINTS" id="PR01434">
    <property type="entry name" value="NADHDHGNASE5"/>
</dbReference>
<dbReference type="GO" id="GO:0005886">
    <property type="term" value="C:plasma membrane"/>
    <property type="evidence" value="ECO:0007669"/>
    <property type="project" value="UniProtKB-SubCell"/>
</dbReference>
<feature type="domain" description="NADH:quinone oxidoreductase/Mrp antiporter transmembrane" evidence="11">
    <location>
        <begin position="125"/>
        <end position="407"/>
    </location>
</feature>
<dbReference type="Pfam" id="PF00361">
    <property type="entry name" value="Proton_antipo_M"/>
    <property type="match status" value="1"/>
</dbReference>
<comment type="subcellular location">
    <subcellularLocation>
        <location evidence="1">Cell membrane</location>
        <topology evidence="1">Multi-pass membrane protein</topology>
    </subcellularLocation>
    <subcellularLocation>
        <location evidence="9">Membrane</location>
        <topology evidence="9">Multi-pass membrane protein</topology>
    </subcellularLocation>
</comment>
<feature type="transmembrane region" description="Helical" evidence="10">
    <location>
        <begin position="738"/>
        <end position="756"/>
    </location>
</feature>
<dbReference type="InterPro" id="IPR050616">
    <property type="entry name" value="CPA3_Na-H_Antiporter_A"/>
</dbReference>
<dbReference type="AlphaFoldDB" id="A0A8J3ED20"/>
<evidence type="ECO:0000313" key="16">
    <source>
        <dbReference type="Proteomes" id="UP000597507"/>
    </source>
</evidence>
<evidence type="ECO:0000256" key="6">
    <source>
        <dbReference type="ARBA" id="ARBA00022989"/>
    </source>
</evidence>
<feature type="transmembrane region" description="Helical" evidence="10">
    <location>
        <begin position="487"/>
        <end position="514"/>
    </location>
</feature>
<feature type="transmembrane region" description="Helical" evidence="10">
    <location>
        <begin position="108"/>
        <end position="125"/>
    </location>
</feature>
<comment type="caution">
    <text evidence="15">The sequence shown here is derived from an EMBL/GenBank/DDBJ whole genome shotgun (WGS) entry which is preliminary data.</text>
</comment>
<feature type="transmembrane region" description="Helical" evidence="10">
    <location>
        <begin position="199"/>
        <end position="218"/>
    </location>
</feature>
<feature type="domain" description="NADH-Ubiquinone oxidoreductase (complex I) chain 5 N-terminal" evidence="12">
    <location>
        <begin position="64"/>
        <end position="109"/>
    </location>
</feature>
<dbReference type="RefSeq" id="WP_188901612.1">
    <property type="nucleotide sequence ID" value="NZ_BMKS01000009.1"/>
</dbReference>
<evidence type="ECO:0000256" key="9">
    <source>
        <dbReference type="RuleBase" id="RU000320"/>
    </source>
</evidence>
<dbReference type="InterPro" id="IPR046806">
    <property type="entry name" value="MrpA_C/MbhE"/>
</dbReference>
<evidence type="ECO:0000259" key="13">
    <source>
        <dbReference type="Pfam" id="PF13244"/>
    </source>
</evidence>
<evidence type="ECO:0000256" key="5">
    <source>
        <dbReference type="ARBA" id="ARBA00022692"/>
    </source>
</evidence>
<feature type="transmembrane region" description="Helical" evidence="10">
    <location>
        <begin position="644"/>
        <end position="667"/>
    </location>
</feature>
<dbReference type="Pfam" id="PF00662">
    <property type="entry name" value="Proton_antipo_N"/>
    <property type="match status" value="1"/>
</dbReference>
<gene>
    <name evidence="15" type="primary">mrpA</name>
    <name evidence="15" type="ORF">GCM10010964_29930</name>
</gene>
<feature type="transmembrane region" description="Helical" evidence="10">
    <location>
        <begin position="593"/>
        <end position="613"/>
    </location>
</feature>
<dbReference type="PANTHER" id="PTHR43373:SF1">
    <property type="entry name" value="NA(+)_H(+) ANTIPORTER SUBUNIT A"/>
    <property type="match status" value="1"/>
</dbReference>
<feature type="transmembrane region" description="Helical" evidence="10">
    <location>
        <begin position="131"/>
        <end position="151"/>
    </location>
</feature>
<organism evidence="15 16">
    <name type="scientific">Caldovatus sediminis</name>
    <dbReference type="NCBI Taxonomy" id="2041189"/>
    <lineage>
        <taxon>Bacteria</taxon>
        <taxon>Pseudomonadati</taxon>
        <taxon>Pseudomonadota</taxon>
        <taxon>Alphaproteobacteria</taxon>
        <taxon>Acetobacterales</taxon>
        <taxon>Roseomonadaceae</taxon>
        <taxon>Caldovatus</taxon>
    </lineage>
</organism>
<keyword evidence="8 10" id="KW-0472">Membrane</keyword>
<keyword evidence="6 10" id="KW-1133">Transmembrane helix</keyword>
<evidence type="ECO:0000259" key="14">
    <source>
        <dbReference type="Pfam" id="PF20501"/>
    </source>
</evidence>
<proteinExistence type="predicted"/>
<accession>A0A8J3ED20</accession>
<feature type="transmembrane region" description="Helical" evidence="10">
    <location>
        <begin position="320"/>
        <end position="345"/>
    </location>
</feature>
<evidence type="ECO:0000256" key="1">
    <source>
        <dbReference type="ARBA" id="ARBA00004651"/>
    </source>
</evidence>
<dbReference type="InterPro" id="IPR042106">
    <property type="entry name" value="Nuo/plastoQ_OxRdtase_6_NuoJ"/>
</dbReference>
<protein>
    <submittedName>
        <fullName evidence="15">Na(+)/H(+) antiporter subunit A</fullName>
    </submittedName>
</protein>
<keyword evidence="7" id="KW-0406">Ion transport</keyword>
<feature type="transmembrane region" description="Helical" evidence="10">
    <location>
        <begin position="620"/>
        <end position="638"/>
    </location>
</feature>
<evidence type="ECO:0000259" key="12">
    <source>
        <dbReference type="Pfam" id="PF00662"/>
    </source>
</evidence>
<feature type="transmembrane region" description="Helical" evidence="10">
    <location>
        <begin position="163"/>
        <end position="187"/>
    </location>
</feature>
<feature type="transmembrane region" description="Helical" evidence="10">
    <location>
        <begin position="366"/>
        <end position="386"/>
    </location>
</feature>
<name>A0A8J3ED20_9PROT</name>
<dbReference type="InterPro" id="IPR001750">
    <property type="entry name" value="ND/Mrp_TM"/>
</dbReference>
<feature type="transmembrane region" description="Helical" evidence="10">
    <location>
        <begin position="297"/>
        <end position="314"/>
    </location>
</feature>
<dbReference type="InterPro" id="IPR025383">
    <property type="entry name" value="MrpA_C/MbhD"/>
</dbReference>
<keyword evidence="5 9" id="KW-0812">Transmembrane</keyword>
<evidence type="ECO:0000256" key="8">
    <source>
        <dbReference type="ARBA" id="ARBA00023136"/>
    </source>
</evidence>
<dbReference type="Pfam" id="PF20501">
    <property type="entry name" value="MbhE"/>
    <property type="match status" value="1"/>
</dbReference>
<evidence type="ECO:0000256" key="2">
    <source>
        <dbReference type="ARBA" id="ARBA00022448"/>
    </source>
</evidence>
<feature type="transmembrane region" description="Helical" evidence="10">
    <location>
        <begin position="443"/>
        <end position="467"/>
    </location>
</feature>
<dbReference type="Pfam" id="PF13244">
    <property type="entry name" value="MbhD"/>
    <property type="match status" value="1"/>
</dbReference>
<feature type="transmembrane region" description="Helical" evidence="10">
    <location>
        <begin position="269"/>
        <end position="290"/>
    </location>
</feature>
<evidence type="ECO:0000256" key="10">
    <source>
        <dbReference type="SAM" id="Phobius"/>
    </source>
</evidence>
<sequence length="764" mass="78715">MPDPGLIILVALASVPLLVAAVATAPRAAGWIAAAVPALLFVGFLAAAPAPGEQALGALPWLPSLGVALAWRLDGLSLLFALLITGIGALIFLYAGAYLRGHPQIDRFFGAIALFMAAMLGAVLADDLVMLVVFWELTSLSSFLLIGFEGGRSSARRAAVQGLLVTVGGGLALLAGALLLGGIAGTYRISEIAARAAEFAAHPWAPLVVALIVVGAFAKSAQAPLHSWLPNAMAAPTPVSAYLHSATMVKLGVYLLARLNPVFGGMPLWVELLTGFGALTMVVGAVLALRETDLKRVLAYSTVVGLGTLVALIGQEDPLAATAAIAFLIVHALYKACLFLVAGIVDHETGMRDASRLRGLARAMPLTATVAALGALSMAGLPPFVGFVAKELLYEANLLAAGMLPAAALVANTVTVIAAGVVAARPFFGRPAPTPRPAHDPGFAMLAGPTLLAALGLLFGLLPGLLGRVLVEPAAAAILGRPTEAKLVLWHGFTVVFWLSVATIGAGLAGYLAWHRMQPLLAGVELFDRYGPDAQYGRALRGLQRLAAWQTRAIQSGSLRRYLALSFLALMLPVGAAMVAGDGLRWPGLDPLPLAHEVGLVALVAAGALVACLARNLITAIMGVALVGFGAGVLFLVLGAPDLAFTQFSVETLAVVLLVAVLARLPFRGTDPRSRGQRVADAGVALLTGVVGGAVLLAALAMPFDTTIPAWMGENAAPAAHGRNVVNVIIVDFRALDTLGEITVLGLAALAAYAVLRRREVRGP</sequence>
<feature type="transmembrane region" description="Helical" evidence="10">
    <location>
        <begin position="398"/>
        <end position="422"/>
    </location>
</feature>
<keyword evidence="2" id="KW-0813">Transport</keyword>